<dbReference type="Pfam" id="PF00646">
    <property type="entry name" value="F-box"/>
    <property type="match status" value="1"/>
</dbReference>
<protein>
    <submittedName>
        <fullName evidence="3">F-box/LRR-repeat protein At3g03360-like</fullName>
    </submittedName>
</protein>
<dbReference type="SMART" id="SM00256">
    <property type="entry name" value="FBOX"/>
    <property type="match status" value="1"/>
</dbReference>
<name>A0ABM1RSH6_CAMSA</name>
<evidence type="ECO:0000313" key="3">
    <source>
        <dbReference type="RefSeq" id="XP_019101964.1"/>
    </source>
</evidence>
<evidence type="ECO:0000259" key="1">
    <source>
        <dbReference type="PROSITE" id="PS50181"/>
    </source>
</evidence>
<dbReference type="InterPro" id="IPR036047">
    <property type="entry name" value="F-box-like_dom_sf"/>
</dbReference>
<dbReference type="Gene3D" id="1.20.1280.50">
    <property type="match status" value="1"/>
</dbReference>
<dbReference type="PROSITE" id="PS50181">
    <property type="entry name" value="FBOX"/>
    <property type="match status" value="1"/>
</dbReference>
<dbReference type="GeneID" id="104699341"/>
<reference evidence="2" key="1">
    <citation type="journal article" date="2014" name="Nat. Commun.">
        <title>The emerging biofuel crop Camelina sativa retains a highly undifferentiated hexaploid genome structure.</title>
        <authorList>
            <person name="Kagale S."/>
            <person name="Koh C."/>
            <person name="Nixon J."/>
            <person name="Bollina V."/>
            <person name="Clarke W.E."/>
            <person name="Tuteja R."/>
            <person name="Spillane C."/>
            <person name="Robinson S.J."/>
            <person name="Links M.G."/>
            <person name="Clarke C."/>
            <person name="Higgins E.E."/>
            <person name="Huebert T."/>
            <person name="Sharpe A.G."/>
            <person name="Parkin I.A."/>
        </authorList>
    </citation>
    <scope>NUCLEOTIDE SEQUENCE [LARGE SCALE GENOMIC DNA]</scope>
    <source>
        <strain evidence="2">cv. DH55</strain>
    </source>
</reference>
<dbReference type="RefSeq" id="XP_019101964.1">
    <property type="nucleotide sequence ID" value="XM_019246419.1"/>
</dbReference>
<dbReference type="InterPro" id="IPR053197">
    <property type="entry name" value="F-box_SCFL_complex_component"/>
</dbReference>
<reference evidence="3" key="2">
    <citation type="submission" date="2025-08" db="UniProtKB">
        <authorList>
            <consortium name="RefSeq"/>
        </authorList>
    </citation>
    <scope>IDENTIFICATION</scope>
    <source>
        <tissue evidence="3">Leaf</tissue>
    </source>
</reference>
<dbReference type="InterPro" id="IPR001810">
    <property type="entry name" value="F-box_dom"/>
</dbReference>
<accession>A0ABM1RSH6</accession>
<proteinExistence type="predicted"/>
<gene>
    <name evidence="3" type="primary">LOC104699341</name>
</gene>
<dbReference type="SUPFAM" id="SSF81383">
    <property type="entry name" value="F-box domain"/>
    <property type="match status" value="1"/>
</dbReference>
<dbReference type="PANTHER" id="PTHR34223">
    <property type="entry name" value="OS11G0201299 PROTEIN"/>
    <property type="match status" value="1"/>
</dbReference>
<feature type="domain" description="F-box" evidence="1">
    <location>
        <begin position="31"/>
        <end position="81"/>
    </location>
</feature>
<dbReference type="PANTHER" id="PTHR34223:SF51">
    <property type="entry name" value="OS06G0556300 PROTEIN"/>
    <property type="match status" value="1"/>
</dbReference>
<organism evidence="2 3">
    <name type="scientific">Camelina sativa</name>
    <name type="common">False flax</name>
    <name type="synonym">Myagrum sativum</name>
    <dbReference type="NCBI Taxonomy" id="90675"/>
    <lineage>
        <taxon>Eukaryota</taxon>
        <taxon>Viridiplantae</taxon>
        <taxon>Streptophyta</taxon>
        <taxon>Embryophyta</taxon>
        <taxon>Tracheophyta</taxon>
        <taxon>Spermatophyta</taxon>
        <taxon>Magnoliopsida</taxon>
        <taxon>eudicotyledons</taxon>
        <taxon>Gunneridae</taxon>
        <taxon>Pentapetalae</taxon>
        <taxon>rosids</taxon>
        <taxon>malvids</taxon>
        <taxon>Brassicales</taxon>
        <taxon>Brassicaceae</taxon>
        <taxon>Camelineae</taxon>
        <taxon>Camelina</taxon>
    </lineage>
</organism>
<dbReference type="Proteomes" id="UP000694864">
    <property type="component" value="Chromosome 6"/>
</dbReference>
<evidence type="ECO:0000313" key="2">
    <source>
        <dbReference type="Proteomes" id="UP000694864"/>
    </source>
</evidence>
<sequence>MADGDGGATTTVALRIPPSHNRCDLIKEGVLDSISYLPDEILQHILSFIPTRFAIRTTVLSRRWRHVWSNTPCLSFDIHKLNADSINKTLDCYRAQRMMSLMLYTSVFDNLDCIDRWIEFAVSRKVQDLSLKIIPRISYTSYVIPDSFYTNSSLKELSLELSLDILIPRCPVSWTSLKSLSLNSRNLSDESFLDVHRNSSGAGPTQIVAPHIHVLALKLTNALPCFLVDVSSLKEAKLEISFCKGENLNAGALQSMALEMLEKLQDVEKLILRENFLKILSRAELRDVPFPKFMVKDLILVTRISHYVIPGIVRLLQNSPHLKKLTVHTMNIRNRSSILESFLDTYWDGLNVDQRWSWEARVFRNIFDRNVESNDVDKFMELMLKTTKTVEKMVVTRKIGTLP</sequence>
<dbReference type="InterPro" id="IPR053781">
    <property type="entry name" value="F-box_AtFBL13-like"/>
</dbReference>
<dbReference type="CDD" id="cd22160">
    <property type="entry name" value="F-box_AtFBL13-like"/>
    <property type="match status" value="1"/>
</dbReference>
<dbReference type="SUPFAM" id="SSF52047">
    <property type="entry name" value="RNI-like"/>
    <property type="match status" value="1"/>
</dbReference>
<keyword evidence="2" id="KW-1185">Reference proteome</keyword>